<reference evidence="2" key="1">
    <citation type="submission" date="2019-07" db="EMBL/GenBank/DDBJ databases">
        <title>Hyphodiscus hymeniophilus genome sequencing and assembly.</title>
        <authorList>
            <person name="Kramer G."/>
            <person name="Nodwell J."/>
        </authorList>
    </citation>
    <scope>NUCLEOTIDE SEQUENCE</scope>
    <source>
        <strain evidence="2">ATCC 34498</strain>
    </source>
</reference>
<evidence type="ECO:0000313" key="3">
    <source>
        <dbReference type="Proteomes" id="UP000785200"/>
    </source>
</evidence>
<feature type="compositionally biased region" description="Basic and acidic residues" evidence="1">
    <location>
        <begin position="168"/>
        <end position="194"/>
    </location>
</feature>
<dbReference type="AlphaFoldDB" id="A0A9P6VIC2"/>
<feature type="region of interest" description="Disordered" evidence="1">
    <location>
        <begin position="143"/>
        <end position="277"/>
    </location>
</feature>
<feature type="compositionally biased region" description="Polar residues" evidence="1">
    <location>
        <begin position="229"/>
        <end position="277"/>
    </location>
</feature>
<dbReference type="EMBL" id="VNKQ01000010">
    <property type="protein sequence ID" value="KAG0648247.1"/>
    <property type="molecule type" value="Genomic_DNA"/>
</dbReference>
<feature type="region of interest" description="Disordered" evidence="1">
    <location>
        <begin position="627"/>
        <end position="660"/>
    </location>
</feature>
<evidence type="ECO:0000313" key="2">
    <source>
        <dbReference type="EMBL" id="KAG0648247.1"/>
    </source>
</evidence>
<name>A0A9P6VIC2_9HELO</name>
<keyword evidence="3" id="KW-1185">Reference proteome</keyword>
<feature type="region of interest" description="Disordered" evidence="1">
    <location>
        <begin position="544"/>
        <end position="603"/>
    </location>
</feature>
<feature type="compositionally biased region" description="Basic residues" evidence="1">
    <location>
        <begin position="202"/>
        <end position="217"/>
    </location>
</feature>
<dbReference type="OrthoDB" id="3550918at2759"/>
<dbReference type="Proteomes" id="UP000785200">
    <property type="component" value="Unassembled WGS sequence"/>
</dbReference>
<proteinExistence type="predicted"/>
<protein>
    <submittedName>
        <fullName evidence="2">Uncharacterized protein</fullName>
    </submittedName>
</protein>
<comment type="caution">
    <text evidence="2">The sequence shown here is derived from an EMBL/GenBank/DDBJ whole genome shotgun (WGS) entry which is preliminary data.</text>
</comment>
<accession>A0A9P6VIC2</accession>
<organism evidence="2 3">
    <name type="scientific">Hyphodiscus hymeniophilus</name>
    <dbReference type="NCBI Taxonomy" id="353542"/>
    <lineage>
        <taxon>Eukaryota</taxon>
        <taxon>Fungi</taxon>
        <taxon>Dikarya</taxon>
        <taxon>Ascomycota</taxon>
        <taxon>Pezizomycotina</taxon>
        <taxon>Leotiomycetes</taxon>
        <taxon>Helotiales</taxon>
        <taxon>Hyphodiscaceae</taxon>
        <taxon>Hyphodiscus</taxon>
    </lineage>
</organism>
<sequence length="660" mass="73810">MAMKTSKSWGLVVPGRPPTPSEGHAQIYARVGPAGTQRLVAFDNGTCLSFGPDDLVDEFTPYDAFAEQVAMVDKAVRDCQSVTQRYAPTGDDENRAYDSFRTQALDFSKIVRVLQPYGVHYQIPSKFASVSTVIPVYAQRRKNDIPGTAHPGSSVDTRFGITANPTHTDYKVMRRETDRDRVLGVRERDEEERQNNQSSGRHPGRGNRHIRRGRRHGRENTPLEDSHQLEPTNSAGTSNMLSSIRPSQSINPTGNQRPIQASTKQTTQNSSQRQQYGQARFPGQFALQTPRKMPAFATQYGNEFKLLSPLLPPPGPFDSDAIPPDAPPLAHYRHLEYQILANAREAGLEGRWLNAIPDGYRGNSKVSIRSELMNHYYSHGLDRYYESEDEFLEEYFREQRERFNEEYVRRTKEEKQARAAAYEIRGDWQMQGQVDSDDQIRNDRDMQGRVASYAQPHYQTAQQAGYELAQYADQLNKQPLHPESGRLRGDTFVGAPTLPIHVTTPNGKVLAAMAHHQALLHRDQNTQSIGSIARPASQVSMDFSHFGPNYTLSTEPSESDATADDNIQRGRSRPSGSARARAADERRAGSGGQYVSEPRQGVQMNTTVLAPSGVGIFGREPSPVLPRSRFFDQSSHSSPGRARLNVRHGSFDRSASAGHY</sequence>
<gene>
    <name evidence="2" type="ORF">D0Z07_5387</name>
</gene>
<feature type="region of interest" description="Disordered" evidence="1">
    <location>
        <begin position="1"/>
        <end position="21"/>
    </location>
</feature>
<feature type="compositionally biased region" description="Basic and acidic residues" evidence="1">
    <location>
        <begin position="218"/>
        <end position="228"/>
    </location>
</feature>
<evidence type="ECO:0000256" key="1">
    <source>
        <dbReference type="SAM" id="MobiDB-lite"/>
    </source>
</evidence>